<comment type="caution">
    <text evidence="5">The sequence shown here is derived from an EMBL/GenBank/DDBJ whole genome shotgun (WGS) entry which is preliminary data.</text>
</comment>
<name>A0A3M8WXM8_9ACTN</name>
<dbReference type="SUPFAM" id="SSF48179">
    <property type="entry name" value="6-phosphogluconate dehydrogenase C-terminal domain-like"/>
    <property type="match status" value="1"/>
</dbReference>
<dbReference type="Proteomes" id="UP000275401">
    <property type="component" value="Unassembled WGS sequence"/>
</dbReference>
<dbReference type="PROSITE" id="PS51176">
    <property type="entry name" value="PDH_ADH"/>
    <property type="match status" value="1"/>
</dbReference>
<dbReference type="AlphaFoldDB" id="A0A3M8WXM8"/>
<proteinExistence type="inferred from homology"/>
<feature type="domain" description="Prephenate/arogenate dehydrogenase" evidence="4">
    <location>
        <begin position="2"/>
        <end position="279"/>
    </location>
</feature>
<evidence type="ECO:0000256" key="2">
    <source>
        <dbReference type="ARBA" id="ARBA00023002"/>
    </source>
</evidence>
<evidence type="ECO:0000313" key="6">
    <source>
        <dbReference type="Proteomes" id="UP000275401"/>
    </source>
</evidence>
<keyword evidence="2" id="KW-0560">Oxidoreductase</keyword>
<evidence type="ECO:0000256" key="1">
    <source>
        <dbReference type="ARBA" id="ARBA00007964"/>
    </source>
</evidence>
<dbReference type="EMBL" id="RIBZ01000063">
    <property type="protein sequence ID" value="RNG34952.1"/>
    <property type="molecule type" value="Genomic_DNA"/>
</dbReference>
<reference evidence="5 6" key="1">
    <citation type="submission" date="2018-11" db="EMBL/GenBank/DDBJ databases">
        <title>The Potential of Streptomyces as Biocontrol Agents against the Tomato grey mould, Botrytis cinerea (Gray mold) Frontiers in Microbiology.</title>
        <authorList>
            <person name="Li D."/>
        </authorList>
    </citation>
    <scope>NUCLEOTIDE SEQUENCE [LARGE SCALE GENOMIC DNA]</scope>
    <source>
        <strain evidence="5 6">NEAU-LD23</strain>
    </source>
</reference>
<keyword evidence="6" id="KW-1185">Reference proteome</keyword>
<keyword evidence="3" id="KW-0732">Signal</keyword>
<dbReference type="Gene3D" id="3.40.50.720">
    <property type="entry name" value="NAD(P)-binding Rossmann-like Domain"/>
    <property type="match status" value="1"/>
</dbReference>
<organism evidence="5 6">
    <name type="scientific">Streptomyces botrytidirepellens</name>
    <dbReference type="NCBI Taxonomy" id="2486417"/>
    <lineage>
        <taxon>Bacteria</taxon>
        <taxon>Bacillati</taxon>
        <taxon>Actinomycetota</taxon>
        <taxon>Actinomycetes</taxon>
        <taxon>Kitasatosporales</taxon>
        <taxon>Streptomycetaceae</taxon>
        <taxon>Streptomyces</taxon>
    </lineage>
</organism>
<dbReference type="InterPro" id="IPR008927">
    <property type="entry name" value="6-PGluconate_DH-like_C_sf"/>
</dbReference>
<dbReference type="InterPro" id="IPR050812">
    <property type="entry name" value="Preph/Arog_dehydrog"/>
</dbReference>
<dbReference type="GO" id="GO:0004665">
    <property type="term" value="F:prephenate dehydrogenase (NADP+) activity"/>
    <property type="evidence" value="ECO:0007669"/>
    <property type="project" value="InterPro"/>
</dbReference>
<feature type="signal peptide" evidence="3">
    <location>
        <begin position="1"/>
        <end position="19"/>
    </location>
</feature>
<dbReference type="PANTHER" id="PTHR21363:SF0">
    <property type="entry name" value="PREPHENATE DEHYDROGENASE [NADP(+)]"/>
    <property type="match status" value="1"/>
</dbReference>
<evidence type="ECO:0000256" key="3">
    <source>
        <dbReference type="SAM" id="SignalP"/>
    </source>
</evidence>
<dbReference type="Pfam" id="PF20463">
    <property type="entry name" value="PDH_C"/>
    <property type="match status" value="1"/>
</dbReference>
<feature type="chain" id="PRO_5017953722" evidence="3">
    <location>
        <begin position="20"/>
        <end position="295"/>
    </location>
</feature>
<dbReference type="InterPro" id="IPR036291">
    <property type="entry name" value="NAD(P)-bd_dom_sf"/>
</dbReference>
<protein>
    <submittedName>
        <fullName evidence="5">Prephenate dehydrogenase/arogenate dehydrogenase family protein</fullName>
    </submittedName>
</protein>
<comment type="similarity">
    <text evidence="1">Belongs to the prephenate/arogenate dehydrogenase family.</text>
</comment>
<dbReference type="RefSeq" id="WP_123098714.1">
    <property type="nucleotide sequence ID" value="NZ_RIBZ01000063.1"/>
</dbReference>
<accession>A0A3M8WXM8</accession>
<dbReference type="Pfam" id="PF02153">
    <property type="entry name" value="PDH_N"/>
    <property type="match status" value="1"/>
</dbReference>
<dbReference type="InterPro" id="IPR046825">
    <property type="entry name" value="PDH_C"/>
</dbReference>
<evidence type="ECO:0000259" key="4">
    <source>
        <dbReference type="PROSITE" id="PS51176"/>
    </source>
</evidence>
<dbReference type="InterPro" id="IPR046826">
    <property type="entry name" value="PDH_N"/>
</dbReference>
<dbReference type="InterPro" id="IPR003099">
    <property type="entry name" value="Prephen_DH"/>
</dbReference>
<sequence length="295" mass="30154">MRSAAVIGTGLIGTSVALALTGQGVTTYLVDRDPEAARTAAALGAGLAATPRAPVDLAVVAVPPAHTASVLKEYQDIGLARFFTDVASVKTRPLMDAASAGCDLTAYVGGHPMAGRELSGPLAARADLFHGRTWVLTPSAFSRAEALHHATELIELCGGRPVIMGHAEHDRAVALTSHAPHMVASLLAGRLLGAETAQLRLVGKGLRDATRIAAGDAALWADIIGSNAGPVGRVLTELAEELCAVVAALRELDDSAAGPRGKGAAELLAALARGEEGRSRIVDAERPADATQAAR</sequence>
<evidence type="ECO:0000313" key="5">
    <source>
        <dbReference type="EMBL" id="RNG34952.1"/>
    </source>
</evidence>
<dbReference type="PANTHER" id="PTHR21363">
    <property type="entry name" value="PREPHENATE DEHYDROGENASE"/>
    <property type="match status" value="1"/>
</dbReference>
<dbReference type="NCBIfam" id="NF005112">
    <property type="entry name" value="PRK06545.2-4"/>
    <property type="match status" value="1"/>
</dbReference>
<dbReference type="Gene3D" id="1.10.3660.10">
    <property type="entry name" value="6-phosphogluconate dehydrogenase C-terminal like domain"/>
    <property type="match status" value="1"/>
</dbReference>
<gene>
    <name evidence="5" type="ORF">EEJ42_04425</name>
</gene>
<dbReference type="SUPFAM" id="SSF51735">
    <property type="entry name" value="NAD(P)-binding Rossmann-fold domains"/>
    <property type="match status" value="1"/>
</dbReference>
<dbReference type="GO" id="GO:0008977">
    <property type="term" value="F:prephenate dehydrogenase (NAD+) activity"/>
    <property type="evidence" value="ECO:0007669"/>
    <property type="project" value="InterPro"/>
</dbReference>
<dbReference type="GO" id="GO:0070403">
    <property type="term" value="F:NAD+ binding"/>
    <property type="evidence" value="ECO:0007669"/>
    <property type="project" value="InterPro"/>
</dbReference>
<dbReference type="GO" id="GO:0006571">
    <property type="term" value="P:tyrosine biosynthetic process"/>
    <property type="evidence" value="ECO:0007669"/>
    <property type="project" value="InterPro"/>
</dbReference>